<reference evidence="1 2" key="1">
    <citation type="journal article" date="2021" name="Front. Genet.">
        <title>Chromosome-Level Genome Assembly Reveals Significant Gene Expansion in the Toll and IMD Signaling Pathways of Dendrolimus kikuchii.</title>
        <authorList>
            <person name="Zhou J."/>
            <person name="Wu P."/>
            <person name="Xiong Z."/>
            <person name="Liu N."/>
            <person name="Zhao N."/>
            <person name="Ji M."/>
            <person name="Qiu Y."/>
            <person name="Yang B."/>
        </authorList>
    </citation>
    <scope>NUCLEOTIDE SEQUENCE [LARGE SCALE GENOMIC DNA]</scope>
    <source>
        <strain evidence="1">Ann1</strain>
    </source>
</reference>
<name>A0ACC1CE97_9NEOP</name>
<evidence type="ECO:0000313" key="2">
    <source>
        <dbReference type="Proteomes" id="UP000824533"/>
    </source>
</evidence>
<dbReference type="EMBL" id="CM034415">
    <property type="protein sequence ID" value="KAJ0169898.1"/>
    <property type="molecule type" value="Genomic_DNA"/>
</dbReference>
<keyword evidence="2" id="KW-1185">Reference proteome</keyword>
<sequence length="244" mass="28850">MTLLHAILKKVQSNESVASKYPSPPPEINKTAMKSRKKKHTYKYAHVKAVVDTSPPRFDPLFQYRKLQEWSRTMRNLISENMKLVTTIKRQHFLRGRVDSSWPDYPKSCRQYFENRNYFYKRIRTANQYLYNRIINVKAKVPTTVSLRRDWRQNRNEILERARCKFVLFQPVPSEDIEDIQFKAPPEIKRPRIYLTLRFRHGAVLGDLPVELFTDVCPLTCQLFLDLVDGDGLGNGYIGTCFFR</sequence>
<organism evidence="1 2">
    <name type="scientific">Dendrolimus kikuchii</name>
    <dbReference type="NCBI Taxonomy" id="765133"/>
    <lineage>
        <taxon>Eukaryota</taxon>
        <taxon>Metazoa</taxon>
        <taxon>Ecdysozoa</taxon>
        <taxon>Arthropoda</taxon>
        <taxon>Hexapoda</taxon>
        <taxon>Insecta</taxon>
        <taxon>Pterygota</taxon>
        <taxon>Neoptera</taxon>
        <taxon>Endopterygota</taxon>
        <taxon>Lepidoptera</taxon>
        <taxon>Glossata</taxon>
        <taxon>Ditrysia</taxon>
        <taxon>Bombycoidea</taxon>
        <taxon>Lasiocampidae</taxon>
        <taxon>Dendrolimus</taxon>
    </lineage>
</organism>
<gene>
    <name evidence="1" type="ORF">K1T71_014504</name>
</gene>
<dbReference type="Proteomes" id="UP000824533">
    <property type="component" value="Linkage Group LG29"/>
</dbReference>
<comment type="caution">
    <text evidence="1">The sequence shown here is derived from an EMBL/GenBank/DDBJ whole genome shotgun (WGS) entry which is preliminary data.</text>
</comment>
<proteinExistence type="predicted"/>
<evidence type="ECO:0000313" key="1">
    <source>
        <dbReference type="EMBL" id="KAJ0169898.1"/>
    </source>
</evidence>
<accession>A0ACC1CE97</accession>
<protein>
    <submittedName>
        <fullName evidence="1">Uncharacterized protein</fullName>
    </submittedName>
</protein>